<name>A0AAW2U4B6_9LAMI</name>
<evidence type="ECO:0000313" key="2">
    <source>
        <dbReference type="EMBL" id="KAL0411717.1"/>
    </source>
</evidence>
<gene>
    <name evidence="2" type="ORF">Slati_3761400</name>
</gene>
<feature type="domain" description="MAGE" evidence="1">
    <location>
        <begin position="12"/>
        <end position="72"/>
    </location>
</feature>
<organism evidence="2">
    <name type="scientific">Sesamum latifolium</name>
    <dbReference type="NCBI Taxonomy" id="2727402"/>
    <lineage>
        <taxon>Eukaryota</taxon>
        <taxon>Viridiplantae</taxon>
        <taxon>Streptophyta</taxon>
        <taxon>Embryophyta</taxon>
        <taxon>Tracheophyta</taxon>
        <taxon>Spermatophyta</taxon>
        <taxon>Magnoliopsida</taxon>
        <taxon>eudicotyledons</taxon>
        <taxon>Gunneridae</taxon>
        <taxon>Pentapetalae</taxon>
        <taxon>asterids</taxon>
        <taxon>lamiids</taxon>
        <taxon>Lamiales</taxon>
        <taxon>Pedaliaceae</taxon>
        <taxon>Sesamum</taxon>
    </lineage>
</organism>
<dbReference type="Pfam" id="PF01454">
    <property type="entry name" value="MAGE"/>
    <property type="match status" value="1"/>
</dbReference>
<protein>
    <recommendedName>
        <fullName evidence="1">MAGE domain-containing protein</fullName>
    </recommendedName>
</protein>
<dbReference type="AlphaFoldDB" id="A0AAW2U4B6"/>
<comment type="caution">
    <text evidence="2">The sequence shown here is derived from an EMBL/GenBank/DDBJ whole genome shotgun (WGS) entry which is preliminary data.</text>
</comment>
<proteinExistence type="predicted"/>
<dbReference type="InterPro" id="IPR002190">
    <property type="entry name" value="MHD_dom"/>
</dbReference>
<sequence length="98" mass="11337">MMLIKFRLILASKSFWHHLRRLGLHENEENHPDFANTKLALEALVHKRYLQKEKVSGPEGSSVYYELAERALDGTINDRIKEYVSQIVQKDGISLDAD</sequence>
<dbReference type="EMBL" id="JACGWN010000013">
    <property type="protein sequence ID" value="KAL0411717.1"/>
    <property type="molecule type" value="Genomic_DNA"/>
</dbReference>
<reference evidence="2" key="1">
    <citation type="submission" date="2020-06" db="EMBL/GenBank/DDBJ databases">
        <authorList>
            <person name="Li T."/>
            <person name="Hu X."/>
            <person name="Zhang T."/>
            <person name="Song X."/>
            <person name="Zhang H."/>
            <person name="Dai N."/>
            <person name="Sheng W."/>
            <person name="Hou X."/>
            <person name="Wei L."/>
        </authorList>
    </citation>
    <scope>NUCLEOTIDE SEQUENCE</scope>
    <source>
        <strain evidence="2">KEN1</strain>
        <tissue evidence="2">Leaf</tissue>
    </source>
</reference>
<dbReference type="Gene3D" id="1.10.10.1210">
    <property type="entry name" value="MAGE homology domain, winged helix WH2 motif"/>
    <property type="match status" value="1"/>
</dbReference>
<dbReference type="InterPro" id="IPR041899">
    <property type="entry name" value="MAGE_WH2"/>
</dbReference>
<reference evidence="2" key="2">
    <citation type="journal article" date="2024" name="Plant">
        <title>Genomic evolution and insights into agronomic trait innovations of Sesamum species.</title>
        <authorList>
            <person name="Miao H."/>
            <person name="Wang L."/>
            <person name="Qu L."/>
            <person name="Liu H."/>
            <person name="Sun Y."/>
            <person name="Le M."/>
            <person name="Wang Q."/>
            <person name="Wei S."/>
            <person name="Zheng Y."/>
            <person name="Lin W."/>
            <person name="Duan Y."/>
            <person name="Cao H."/>
            <person name="Xiong S."/>
            <person name="Wang X."/>
            <person name="Wei L."/>
            <person name="Li C."/>
            <person name="Ma Q."/>
            <person name="Ju M."/>
            <person name="Zhao R."/>
            <person name="Li G."/>
            <person name="Mu C."/>
            <person name="Tian Q."/>
            <person name="Mei H."/>
            <person name="Zhang T."/>
            <person name="Gao T."/>
            <person name="Zhang H."/>
        </authorList>
    </citation>
    <scope>NUCLEOTIDE SEQUENCE</scope>
    <source>
        <strain evidence="2">KEN1</strain>
    </source>
</reference>
<accession>A0AAW2U4B6</accession>
<evidence type="ECO:0000259" key="1">
    <source>
        <dbReference type="Pfam" id="PF01454"/>
    </source>
</evidence>